<name>A0A2S6AC01_9NOCA</name>
<evidence type="ECO:0000313" key="3">
    <source>
        <dbReference type="Proteomes" id="UP000238356"/>
    </source>
</evidence>
<evidence type="ECO:0000313" key="2">
    <source>
        <dbReference type="EMBL" id="PPJ31259.1"/>
    </source>
</evidence>
<dbReference type="AlphaFoldDB" id="A0A2S6AC01"/>
<feature type="transmembrane region" description="Helical" evidence="1">
    <location>
        <begin position="149"/>
        <end position="173"/>
    </location>
</feature>
<reference evidence="2 3" key="1">
    <citation type="submission" date="2018-02" db="EMBL/GenBank/DDBJ databases">
        <title>8 Nocardia nova and 1 Nocardia cyriacigeorgica strain used for evolution to TMP-SMX.</title>
        <authorList>
            <person name="Mehta H."/>
            <person name="Weng J."/>
            <person name="Shamoo Y."/>
        </authorList>
    </citation>
    <scope>NUCLEOTIDE SEQUENCE [LARGE SCALE GENOMIC DNA]</scope>
    <source>
        <strain evidence="2 3">BAA2227</strain>
    </source>
</reference>
<keyword evidence="3" id="KW-1185">Reference proteome</keyword>
<feature type="transmembrane region" description="Helical" evidence="1">
    <location>
        <begin position="21"/>
        <end position="41"/>
    </location>
</feature>
<comment type="caution">
    <text evidence="2">The sequence shown here is derived from an EMBL/GenBank/DDBJ whole genome shotgun (WGS) entry which is preliminary data.</text>
</comment>
<proteinExistence type="predicted"/>
<dbReference type="EMBL" id="PSZD01000003">
    <property type="protein sequence ID" value="PPJ31259.1"/>
    <property type="molecule type" value="Genomic_DNA"/>
</dbReference>
<feature type="transmembrane region" description="Helical" evidence="1">
    <location>
        <begin position="47"/>
        <end position="65"/>
    </location>
</feature>
<dbReference type="Proteomes" id="UP000238356">
    <property type="component" value="Unassembled WGS sequence"/>
</dbReference>
<keyword evidence="1" id="KW-0812">Transmembrane</keyword>
<feature type="transmembrane region" description="Helical" evidence="1">
    <location>
        <begin position="127"/>
        <end position="143"/>
    </location>
</feature>
<keyword evidence="1" id="KW-0472">Membrane</keyword>
<protein>
    <recommendedName>
        <fullName evidence="4">Histidine kinase</fullName>
    </recommendedName>
</protein>
<dbReference type="RefSeq" id="WP_104362747.1">
    <property type="nucleotide sequence ID" value="NZ_PSZD01000003.1"/>
</dbReference>
<keyword evidence="1" id="KW-1133">Transmembrane helix</keyword>
<evidence type="ECO:0000256" key="1">
    <source>
        <dbReference type="SAM" id="Phobius"/>
    </source>
</evidence>
<feature type="transmembrane region" description="Helical" evidence="1">
    <location>
        <begin position="77"/>
        <end position="97"/>
    </location>
</feature>
<sequence length="347" mass="36931">MSAATGPVRDARTLLGMDTRPAWLIAAFYLMSEAALSLSSAQQTRHLWPVPTGLAITAAATAALLRIRPDPLPLPATAALAASIPATAALTLFNLPIPPTSVAQLWSFGAGTVTATFMCVRGRTGAAWAGLLSLIATSAVWSWQSGQGLGHGVAISVINLGPLMMATFFAYTLRPAARAIFRLREESTRQVGSEAAAAAALDERRAQIQRLDDMVRPILERIAGPQPLDERTREDCRLIEAHLRDTLRAPALATEPVTTAARHARLRGVDVILIDDHGLDDLPAATRRRVLGTVAAELTTASAGTAHIRILPPHRAILATIVVNDPRSGIRRIEIDTPACPALRPDP</sequence>
<organism evidence="2 3">
    <name type="scientific">Nocardia nova</name>
    <dbReference type="NCBI Taxonomy" id="37330"/>
    <lineage>
        <taxon>Bacteria</taxon>
        <taxon>Bacillati</taxon>
        <taxon>Actinomycetota</taxon>
        <taxon>Actinomycetes</taxon>
        <taxon>Mycobacteriales</taxon>
        <taxon>Nocardiaceae</taxon>
        <taxon>Nocardia</taxon>
    </lineage>
</organism>
<gene>
    <name evidence="2" type="ORF">C5F51_06650</name>
</gene>
<evidence type="ECO:0008006" key="4">
    <source>
        <dbReference type="Google" id="ProtNLM"/>
    </source>
</evidence>
<accession>A0A2S6AC01</accession>